<dbReference type="Proteomes" id="UP000008909">
    <property type="component" value="Unassembled WGS sequence"/>
</dbReference>
<sequence length="181" mass="21327">MTITAEALKEILLQQQKQFEAAQLRLVEKLTQQLKIQPPNSAPDTNSVDSIANSITEFHYDPDAGLTFDSWFRRYEDVFKVELKHKDDAWRVRLLLRKLGTTEHTRYSNFILPKNTRDLTFEKTVQQLSMIFGERSSLFNIRYQCMKLAKKETEDYITYAGRVNLECEQFKLSTMTEDQFK</sequence>
<dbReference type="Pfam" id="PF23309">
    <property type="entry name" value="DUF7083"/>
    <property type="match status" value="1"/>
</dbReference>
<accession>G7YB75</accession>
<protein>
    <recommendedName>
        <fullName evidence="1">DUF7083 domain-containing protein</fullName>
    </recommendedName>
</protein>
<reference key="2">
    <citation type="submission" date="2011-10" db="EMBL/GenBank/DDBJ databases">
        <title>The genome and transcriptome sequence of Clonorchis sinensis provide insights into the carcinogenic liver fluke.</title>
        <authorList>
            <person name="Wang X."/>
            <person name="Huang Y."/>
            <person name="Chen W."/>
            <person name="Liu H."/>
            <person name="Guo L."/>
            <person name="Chen Y."/>
            <person name="Luo F."/>
            <person name="Zhou W."/>
            <person name="Sun J."/>
            <person name="Mao Q."/>
            <person name="Liang P."/>
            <person name="Zhou C."/>
            <person name="Tian Y."/>
            <person name="Men J."/>
            <person name="Lv X."/>
            <person name="Huang L."/>
            <person name="Zhou J."/>
            <person name="Hu Y."/>
            <person name="Li R."/>
            <person name="Zhang F."/>
            <person name="Lei H."/>
            <person name="Li X."/>
            <person name="Hu X."/>
            <person name="Liang C."/>
            <person name="Xu J."/>
            <person name="Wu Z."/>
            <person name="Yu X."/>
        </authorList>
    </citation>
    <scope>NUCLEOTIDE SEQUENCE</scope>
    <source>
        <strain>Henan</strain>
    </source>
</reference>
<keyword evidence="3" id="KW-1185">Reference proteome</keyword>
<organism evidence="2 3">
    <name type="scientific">Clonorchis sinensis</name>
    <name type="common">Chinese liver fluke</name>
    <dbReference type="NCBI Taxonomy" id="79923"/>
    <lineage>
        <taxon>Eukaryota</taxon>
        <taxon>Metazoa</taxon>
        <taxon>Spiralia</taxon>
        <taxon>Lophotrochozoa</taxon>
        <taxon>Platyhelminthes</taxon>
        <taxon>Trematoda</taxon>
        <taxon>Digenea</taxon>
        <taxon>Opisthorchiida</taxon>
        <taxon>Opisthorchiata</taxon>
        <taxon>Opisthorchiidae</taxon>
        <taxon>Clonorchis</taxon>
    </lineage>
</organism>
<dbReference type="InterPro" id="IPR055510">
    <property type="entry name" value="DUF7083"/>
</dbReference>
<gene>
    <name evidence="2" type="ORF">CLF_104235</name>
</gene>
<reference evidence="2" key="1">
    <citation type="journal article" date="2011" name="Genome Biol.">
        <title>The draft genome of the carcinogenic human liver fluke Clonorchis sinensis.</title>
        <authorList>
            <person name="Wang X."/>
            <person name="Chen W."/>
            <person name="Huang Y."/>
            <person name="Sun J."/>
            <person name="Men J."/>
            <person name="Liu H."/>
            <person name="Luo F."/>
            <person name="Guo L."/>
            <person name="Lv X."/>
            <person name="Deng C."/>
            <person name="Zhou C."/>
            <person name="Fan Y."/>
            <person name="Li X."/>
            <person name="Huang L."/>
            <person name="Hu Y."/>
            <person name="Liang C."/>
            <person name="Hu X."/>
            <person name="Xu J."/>
            <person name="Yu X."/>
        </authorList>
    </citation>
    <scope>NUCLEOTIDE SEQUENCE [LARGE SCALE GENOMIC DNA]</scope>
    <source>
        <strain evidence="2">Henan</strain>
    </source>
</reference>
<feature type="non-terminal residue" evidence="2">
    <location>
        <position position="181"/>
    </location>
</feature>
<evidence type="ECO:0000259" key="1">
    <source>
        <dbReference type="Pfam" id="PF23309"/>
    </source>
</evidence>
<evidence type="ECO:0000313" key="3">
    <source>
        <dbReference type="Proteomes" id="UP000008909"/>
    </source>
</evidence>
<name>G7YB75_CLOSI</name>
<proteinExistence type="predicted"/>
<feature type="domain" description="DUF7083" evidence="1">
    <location>
        <begin position="48"/>
        <end position="134"/>
    </location>
</feature>
<evidence type="ECO:0000313" key="2">
    <source>
        <dbReference type="EMBL" id="GAA50209.1"/>
    </source>
</evidence>
<dbReference type="AlphaFoldDB" id="G7YB75"/>
<dbReference type="EMBL" id="DF143022">
    <property type="protein sequence ID" value="GAA50209.1"/>
    <property type="molecule type" value="Genomic_DNA"/>
</dbReference>